<sequence length="224" mass="24127">MHLRHVTRLLVTSLLISSVIGGLPYGAKPIDCYPKTVFVTVAQDVTREVAVPTRIFKSELVPKRFDLDRINSVTEDVIVRSYRAQPVTTTAVAACGCALCHVEASAASRLPHRAAPPLPVWWPVACGRGAHESLPRTRLLLGAACGWRHPPQGLCPPQRQRASSTAAPGQGGGQPRCDAVLAALTQVYPAPSPPRHAAPRRAPPRRATPRRTACPQVLPSCQCR</sequence>
<evidence type="ECO:0000313" key="3">
    <source>
        <dbReference type="EMBL" id="KAK8371923.1"/>
    </source>
</evidence>
<feature type="chain" id="PRO_5043687787" evidence="2">
    <location>
        <begin position="22"/>
        <end position="224"/>
    </location>
</feature>
<gene>
    <name evidence="3" type="ORF">O3P69_013520</name>
</gene>
<reference evidence="3 4" key="1">
    <citation type="submission" date="2023-03" db="EMBL/GenBank/DDBJ databases">
        <title>High-quality genome of Scylla paramamosain provides insights in environmental adaptation.</title>
        <authorList>
            <person name="Zhang L."/>
        </authorList>
    </citation>
    <scope>NUCLEOTIDE SEQUENCE [LARGE SCALE GENOMIC DNA]</scope>
    <source>
        <strain evidence="3">LZ_2023a</strain>
        <tissue evidence="3">Muscle</tissue>
    </source>
</reference>
<keyword evidence="2" id="KW-0732">Signal</keyword>
<dbReference type="Proteomes" id="UP001487740">
    <property type="component" value="Unassembled WGS sequence"/>
</dbReference>
<accession>A0AAW0S9H6</accession>
<feature type="region of interest" description="Disordered" evidence="1">
    <location>
        <begin position="154"/>
        <end position="175"/>
    </location>
</feature>
<evidence type="ECO:0000313" key="4">
    <source>
        <dbReference type="Proteomes" id="UP001487740"/>
    </source>
</evidence>
<dbReference type="AlphaFoldDB" id="A0AAW0S9H6"/>
<keyword evidence="4" id="KW-1185">Reference proteome</keyword>
<proteinExistence type="predicted"/>
<protein>
    <submittedName>
        <fullName evidence="3">Uncharacterized protein</fullName>
    </submittedName>
</protein>
<evidence type="ECO:0000256" key="1">
    <source>
        <dbReference type="SAM" id="MobiDB-lite"/>
    </source>
</evidence>
<name>A0AAW0S9H6_SCYPA</name>
<comment type="caution">
    <text evidence="3">The sequence shown here is derived from an EMBL/GenBank/DDBJ whole genome shotgun (WGS) entry which is preliminary data.</text>
</comment>
<feature type="signal peptide" evidence="2">
    <location>
        <begin position="1"/>
        <end position="21"/>
    </location>
</feature>
<evidence type="ECO:0000256" key="2">
    <source>
        <dbReference type="SAM" id="SignalP"/>
    </source>
</evidence>
<feature type="compositionally biased region" description="Basic residues" evidence="1">
    <location>
        <begin position="197"/>
        <end position="209"/>
    </location>
</feature>
<organism evidence="3 4">
    <name type="scientific">Scylla paramamosain</name>
    <name type="common">Mud crab</name>
    <dbReference type="NCBI Taxonomy" id="85552"/>
    <lineage>
        <taxon>Eukaryota</taxon>
        <taxon>Metazoa</taxon>
        <taxon>Ecdysozoa</taxon>
        <taxon>Arthropoda</taxon>
        <taxon>Crustacea</taxon>
        <taxon>Multicrustacea</taxon>
        <taxon>Malacostraca</taxon>
        <taxon>Eumalacostraca</taxon>
        <taxon>Eucarida</taxon>
        <taxon>Decapoda</taxon>
        <taxon>Pleocyemata</taxon>
        <taxon>Brachyura</taxon>
        <taxon>Eubrachyura</taxon>
        <taxon>Portunoidea</taxon>
        <taxon>Portunidae</taxon>
        <taxon>Portuninae</taxon>
        <taxon>Scylla</taxon>
    </lineage>
</organism>
<dbReference type="EMBL" id="JARAKH010006397">
    <property type="protein sequence ID" value="KAK8371923.1"/>
    <property type="molecule type" value="Genomic_DNA"/>
</dbReference>
<feature type="region of interest" description="Disordered" evidence="1">
    <location>
        <begin position="188"/>
        <end position="213"/>
    </location>
</feature>